<proteinExistence type="predicted"/>
<dbReference type="PANTHER" id="PTHR30319:SF1">
    <property type="entry name" value="TRANSCRIPTIONAL REPRESSOR PAAX"/>
    <property type="match status" value="1"/>
</dbReference>
<dbReference type="RefSeq" id="WP_064503747.1">
    <property type="nucleotide sequence ID" value="NZ_LWHQ01000006.1"/>
</dbReference>
<protein>
    <submittedName>
        <fullName evidence="3">Phenylacetic acid degradation operon negative regulatory protein PaaX</fullName>
    </submittedName>
</protein>
<dbReference type="Gene3D" id="1.20.58.1460">
    <property type="match status" value="1"/>
</dbReference>
<accession>A0A179SIG1</accession>
<dbReference type="AlphaFoldDB" id="A0A179SIG1"/>
<dbReference type="Gene3D" id="1.10.10.10">
    <property type="entry name" value="Winged helix-like DNA-binding domain superfamily/Winged helix DNA-binding domain"/>
    <property type="match status" value="1"/>
</dbReference>
<evidence type="ECO:0000259" key="1">
    <source>
        <dbReference type="Pfam" id="PF07848"/>
    </source>
</evidence>
<reference evidence="3 4" key="1">
    <citation type="submission" date="2016-04" db="EMBL/GenBank/DDBJ databases">
        <authorList>
            <person name="Evans L.H."/>
            <person name="Alamgir A."/>
            <person name="Owens N."/>
            <person name="Weber N.D."/>
            <person name="Virtaneva K."/>
            <person name="Barbian K."/>
            <person name="Babar A."/>
            <person name="Rosenke K."/>
        </authorList>
    </citation>
    <scope>NUCLEOTIDE SEQUENCE [LARGE SCALE GENOMIC DNA]</scope>
    <source>
        <strain evidence="3 4">PMB02</strain>
    </source>
</reference>
<dbReference type="EMBL" id="LWHQ01000006">
    <property type="protein sequence ID" value="OAS27232.1"/>
    <property type="molecule type" value="Genomic_DNA"/>
</dbReference>
<feature type="domain" description="Transcriptional repressor PaaX-like C-terminal" evidence="2">
    <location>
        <begin position="188"/>
        <end position="276"/>
    </location>
</feature>
<dbReference type="InterPro" id="IPR013225">
    <property type="entry name" value="PaaX_C"/>
</dbReference>
<dbReference type="Proteomes" id="UP000078316">
    <property type="component" value="Unassembled WGS sequence"/>
</dbReference>
<dbReference type="SUPFAM" id="SSF46785">
    <property type="entry name" value="Winged helix' DNA-binding domain"/>
    <property type="match status" value="1"/>
</dbReference>
<evidence type="ECO:0000259" key="2">
    <source>
        <dbReference type="Pfam" id="PF08223"/>
    </source>
</evidence>
<dbReference type="InterPro" id="IPR011965">
    <property type="entry name" value="PaaX_trns_reg"/>
</dbReference>
<gene>
    <name evidence="3" type="ORF">A5481_02060</name>
</gene>
<dbReference type="Pfam" id="PF07848">
    <property type="entry name" value="PaaX"/>
    <property type="match status" value="1"/>
</dbReference>
<feature type="domain" description="Transcriptional repressor PaaX-like N-terminal" evidence="1">
    <location>
        <begin position="19"/>
        <end position="87"/>
    </location>
</feature>
<comment type="caution">
    <text evidence="3">The sequence shown here is derived from an EMBL/GenBank/DDBJ whole genome shotgun (WGS) entry which is preliminary data.</text>
</comment>
<dbReference type="STRING" id="427683.A5481_02060"/>
<dbReference type="Pfam" id="PF08223">
    <property type="entry name" value="PaaX_C"/>
    <property type="match status" value="1"/>
</dbReference>
<organism evidence="3 4">
    <name type="scientific">Methylobacterium platani</name>
    <dbReference type="NCBI Taxonomy" id="427683"/>
    <lineage>
        <taxon>Bacteria</taxon>
        <taxon>Pseudomonadati</taxon>
        <taxon>Pseudomonadota</taxon>
        <taxon>Alphaproteobacteria</taxon>
        <taxon>Hyphomicrobiales</taxon>
        <taxon>Methylobacteriaceae</taxon>
        <taxon>Methylobacterium</taxon>
    </lineage>
</organism>
<dbReference type="PANTHER" id="PTHR30319">
    <property type="entry name" value="PHENYLACETIC ACID REGULATOR-RELATED TRANSCRIPTIONAL REPRESSOR"/>
    <property type="match status" value="1"/>
</dbReference>
<sequence length="299" mass="31120">MADLLAPLIDHFHARTPIRAGSLVVTVFGDAVVPRGGVLSLESLLAITRAFRIGDGVVRTALSRLVADGWFERWKLGRNSFYRLTASGAAAFARATARIYGPAAPTWSGAFDLLVLDGAGERRAELAAAGYGSLGPDLMIGAMPVTGGGEGTSGEGISGEGISGEGILRLAARPDDPQTARRLAARAWPVAEVGARYARFRDTFAAAGEAVAARPPAGLDALVLRILLIHEYRRAVLKDPLLPADLLPRDWAGAAARSLCATIYRTVAPAAEAWLDANATTDSGALPPPGAAFAARFAA</sequence>
<dbReference type="InterPro" id="IPR036390">
    <property type="entry name" value="WH_DNA-bd_sf"/>
</dbReference>
<dbReference type="PIRSF" id="PIRSF020623">
    <property type="entry name" value="PaaX"/>
    <property type="match status" value="1"/>
</dbReference>
<name>A0A179SIG1_9HYPH</name>
<dbReference type="InterPro" id="IPR012906">
    <property type="entry name" value="PaaX-like_N"/>
</dbReference>
<dbReference type="GO" id="GO:0006351">
    <property type="term" value="P:DNA-templated transcription"/>
    <property type="evidence" value="ECO:0007669"/>
    <property type="project" value="InterPro"/>
</dbReference>
<dbReference type="InterPro" id="IPR036388">
    <property type="entry name" value="WH-like_DNA-bd_sf"/>
</dbReference>
<dbReference type="OrthoDB" id="2270427at2"/>
<evidence type="ECO:0000313" key="4">
    <source>
        <dbReference type="Proteomes" id="UP000078316"/>
    </source>
</evidence>
<evidence type="ECO:0000313" key="3">
    <source>
        <dbReference type="EMBL" id="OAS27232.1"/>
    </source>
</evidence>